<keyword evidence="4 11" id="KW-0812">Transmembrane</keyword>
<dbReference type="AlphaFoldDB" id="A0A7S0WTL8"/>
<dbReference type="Pfam" id="PF00810">
    <property type="entry name" value="ER_lumen_recept"/>
    <property type="match status" value="1"/>
</dbReference>
<dbReference type="InterPro" id="IPR000133">
    <property type="entry name" value="ER_ret_rcpt"/>
</dbReference>
<dbReference type="GO" id="GO:0006621">
    <property type="term" value="P:protein retention in ER lumen"/>
    <property type="evidence" value="ECO:0007669"/>
    <property type="project" value="InterPro"/>
</dbReference>
<organism evidence="12">
    <name type="scientific">Pyramimonas obovata</name>
    <dbReference type="NCBI Taxonomy" id="1411642"/>
    <lineage>
        <taxon>Eukaryota</taxon>
        <taxon>Viridiplantae</taxon>
        <taxon>Chlorophyta</taxon>
        <taxon>Pyramimonadophyceae</taxon>
        <taxon>Pyramimonadales</taxon>
        <taxon>Pyramimonadaceae</taxon>
        <taxon>Pyramimonas</taxon>
        <taxon>Pyramimonas incertae sedis</taxon>
    </lineage>
</organism>
<gene>
    <name evidence="12" type="ORF">POBO1169_LOCUS15828</name>
</gene>
<evidence type="ECO:0000256" key="9">
    <source>
        <dbReference type="ARBA" id="ARBA00023136"/>
    </source>
</evidence>
<feature type="transmembrane region" description="Helical" evidence="11">
    <location>
        <begin position="181"/>
        <end position="202"/>
    </location>
</feature>
<name>A0A7S0WTL8_9CHLO</name>
<comment type="caution">
    <text evidence="11">Lacks conserved residue(s) required for the propagation of feature annotation.</text>
</comment>
<evidence type="ECO:0000256" key="3">
    <source>
        <dbReference type="ARBA" id="ARBA00022448"/>
    </source>
</evidence>
<evidence type="ECO:0000256" key="11">
    <source>
        <dbReference type="RuleBase" id="RU000634"/>
    </source>
</evidence>
<sequence length="215" mass="25446">MNIFRLAGDMTHLLSIVTLLLKIHATKSCAGVSLRTQELYALVFVTRYLDLFFSFISIYNTIMKIIFISTSFTIIWYMRAHKVVSQTYDREQDTFRYVFLIGPALTLALMINHEFTLTEVLWTFSIYLEAVAILPQLVLLQRTKNVDTLTGNYVFLLGGYRGLYLLNWIYRYFTEPLYRQWIVWCSGIVQTAIYCDFFYYYIKSWRNNERLSLPS</sequence>
<keyword evidence="5 11" id="KW-0256">Endoplasmic reticulum</keyword>
<dbReference type="GO" id="GO:0015031">
    <property type="term" value="P:protein transport"/>
    <property type="evidence" value="ECO:0007669"/>
    <property type="project" value="UniProtKB-KW"/>
</dbReference>
<keyword evidence="3 11" id="KW-0813">Transport</keyword>
<dbReference type="PANTHER" id="PTHR10585">
    <property type="entry name" value="ER LUMEN PROTEIN RETAINING RECEPTOR"/>
    <property type="match status" value="1"/>
</dbReference>
<keyword evidence="7 11" id="KW-0653">Protein transport</keyword>
<comment type="similarity">
    <text evidence="2 11">Belongs to the ERD2 family.</text>
</comment>
<evidence type="ECO:0000313" key="12">
    <source>
        <dbReference type="EMBL" id="CAD8682234.1"/>
    </source>
</evidence>
<evidence type="ECO:0000256" key="2">
    <source>
        <dbReference type="ARBA" id="ARBA00010120"/>
    </source>
</evidence>
<dbReference type="GO" id="GO:0046923">
    <property type="term" value="F:ER retention sequence binding"/>
    <property type="evidence" value="ECO:0007669"/>
    <property type="project" value="InterPro"/>
</dbReference>
<comment type="subcellular location">
    <subcellularLocation>
        <location evidence="1 11">Endoplasmic reticulum membrane</location>
        <topology evidence="1 11">Multi-pass membrane protein</topology>
    </subcellularLocation>
</comment>
<keyword evidence="10 11" id="KW-0675">Receptor</keyword>
<feature type="transmembrane region" description="Helical" evidence="11">
    <location>
        <begin position="97"/>
        <end position="115"/>
    </location>
</feature>
<protein>
    <recommendedName>
        <fullName evidence="11">ER lumen protein-retaining receptor</fullName>
    </recommendedName>
</protein>
<evidence type="ECO:0000256" key="7">
    <source>
        <dbReference type="ARBA" id="ARBA00022927"/>
    </source>
</evidence>
<dbReference type="PRINTS" id="PR00660">
    <property type="entry name" value="ERLUMENR"/>
</dbReference>
<evidence type="ECO:0000256" key="5">
    <source>
        <dbReference type="ARBA" id="ARBA00022824"/>
    </source>
</evidence>
<dbReference type="GO" id="GO:0016192">
    <property type="term" value="P:vesicle-mediated transport"/>
    <property type="evidence" value="ECO:0007669"/>
    <property type="project" value="UniProtKB-KW"/>
</dbReference>
<evidence type="ECO:0000256" key="6">
    <source>
        <dbReference type="ARBA" id="ARBA00022892"/>
    </source>
</evidence>
<evidence type="ECO:0000256" key="1">
    <source>
        <dbReference type="ARBA" id="ARBA00004477"/>
    </source>
</evidence>
<feature type="transmembrane region" description="Helical" evidence="11">
    <location>
        <begin position="121"/>
        <end position="140"/>
    </location>
</feature>
<keyword evidence="9 11" id="KW-0472">Membrane</keyword>
<feature type="transmembrane region" description="Helical" evidence="11">
    <location>
        <begin position="152"/>
        <end position="169"/>
    </location>
</feature>
<dbReference type="PROSITE" id="PS00951">
    <property type="entry name" value="ER_LUMEN_RECEPTOR_1"/>
    <property type="match status" value="1"/>
</dbReference>
<keyword evidence="8 11" id="KW-1133">Transmembrane helix</keyword>
<accession>A0A7S0WTL8</accession>
<evidence type="ECO:0000256" key="10">
    <source>
        <dbReference type="ARBA" id="ARBA00023170"/>
    </source>
</evidence>
<evidence type="ECO:0000256" key="8">
    <source>
        <dbReference type="ARBA" id="ARBA00022989"/>
    </source>
</evidence>
<feature type="transmembrane region" description="Helical" evidence="11">
    <location>
        <begin position="49"/>
        <end position="77"/>
    </location>
</feature>
<keyword evidence="6" id="KW-0931">ER-Golgi transport</keyword>
<reference evidence="12" key="1">
    <citation type="submission" date="2021-01" db="EMBL/GenBank/DDBJ databases">
        <authorList>
            <person name="Corre E."/>
            <person name="Pelletier E."/>
            <person name="Niang G."/>
            <person name="Scheremetjew M."/>
            <person name="Finn R."/>
            <person name="Kale V."/>
            <person name="Holt S."/>
            <person name="Cochrane G."/>
            <person name="Meng A."/>
            <person name="Brown T."/>
            <person name="Cohen L."/>
        </authorList>
    </citation>
    <scope>NUCLEOTIDE SEQUENCE</scope>
    <source>
        <strain evidence="12">CCMP722</strain>
    </source>
</reference>
<evidence type="ECO:0000256" key="4">
    <source>
        <dbReference type="ARBA" id="ARBA00022692"/>
    </source>
</evidence>
<dbReference type="GO" id="GO:0005789">
    <property type="term" value="C:endoplasmic reticulum membrane"/>
    <property type="evidence" value="ECO:0007669"/>
    <property type="project" value="UniProtKB-SubCell"/>
</dbReference>
<proteinExistence type="inferred from homology"/>
<dbReference type="PROSITE" id="PS00952">
    <property type="entry name" value="ER_LUMEN_RECEPTOR_2"/>
    <property type="match status" value="1"/>
</dbReference>
<dbReference type="EMBL" id="HBFA01031441">
    <property type="protein sequence ID" value="CAD8682234.1"/>
    <property type="molecule type" value="Transcribed_RNA"/>
</dbReference>